<dbReference type="InterPro" id="IPR050266">
    <property type="entry name" value="AB_hydrolase_sf"/>
</dbReference>
<dbReference type="PANTHER" id="PTHR43798">
    <property type="entry name" value="MONOACYLGLYCEROL LIPASE"/>
    <property type="match status" value="1"/>
</dbReference>
<evidence type="ECO:0000313" key="3">
    <source>
        <dbReference type="Proteomes" id="UP001168146"/>
    </source>
</evidence>
<sequence length="282" mass="31205">MESQDLAVRTMGQGFPVLIIHGWTMSGTVEAHDFEPIFSKSPDYRRIYVDLPGMGDSPAGDIQDLDSMLERVSAFVDTHILSSHFLLIGTSCGAYIARALAYKYSSAVDGLLLRVPLVEPVTAKRDLDPFVPAIADAALLSSLSRADREMLGHVVVQTPEYIDRLRRRTEAIVLPAIAAADSAVLDPIRSDPDRYKLTAPLHDPETPFVKPTLILTGRQDTVVGHRDARSLLTCHPRATFVALDRADHGLPVDETNLFEALVSDWLWRVEELRQLSPSVRTQ</sequence>
<dbReference type="InterPro" id="IPR000073">
    <property type="entry name" value="AB_hydrolase_1"/>
</dbReference>
<dbReference type="PANTHER" id="PTHR43798:SF6">
    <property type="entry name" value="HYDROLASE, PUTATIVE (AFU_ORTHOLOGUE AFUA_4G13070)-RELATED"/>
    <property type="match status" value="1"/>
</dbReference>
<accession>A0AAN6IZC8</accession>
<evidence type="ECO:0000259" key="1">
    <source>
        <dbReference type="Pfam" id="PF00561"/>
    </source>
</evidence>
<feature type="domain" description="AB hydrolase-1" evidence="1">
    <location>
        <begin position="16"/>
        <end position="248"/>
    </location>
</feature>
<dbReference type="SUPFAM" id="SSF53474">
    <property type="entry name" value="alpha/beta-Hydrolases"/>
    <property type="match status" value="1"/>
</dbReference>
<dbReference type="InterPro" id="IPR029058">
    <property type="entry name" value="AB_hydrolase_fold"/>
</dbReference>
<dbReference type="Gene3D" id="3.40.50.1820">
    <property type="entry name" value="alpha/beta hydrolase"/>
    <property type="match status" value="1"/>
</dbReference>
<reference evidence="2" key="1">
    <citation type="submission" date="2021-12" db="EMBL/GenBank/DDBJ databases">
        <title>Black yeast isolated from Biological Soil Crust.</title>
        <authorList>
            <person name="Kurbessoian T."/>
        </authorList>
    </citation>
    <scope>NUCLEOTIDE SEQUENCE</scope>
    <source>
        <strain evidence="2">CCFEE 5208</strain>
    </source>
</reference>
<dbReference type="Proteomes" id="UP001168146">
    <property type="component" value="Unassembled WGS sequence"/>
</dbReference>
<dbReference type="Pfam" id="PF00561">
    <property type="entry name" value="Abhydrolase_1"/>
    <property type="match status" value="1"/>
</dbReference>
<dbReference type="PRINTS" id="PR00111">
    <property type="entry name" value="ABHYDROLASE"/>
</dbReference>
<proteinExistence type="predicted"/>
<dbReference type="AlphaFoldDB" id="A0AAN6IZC8"/>
<comment type="caution">
    <text evidence="2">The sequence shown here is derived from an EMBL/GenBank/DDBJ whole genome shotgun (WGS) entry which is preliminary data.</text>
</comment>
<organism evidence="2 3">
    <name type="scientific">Friedmanniomyces endolithicus</name>
    <dbReference type="NCBI Taxonomy" id="329885"/>
    <lineage>
        <taxon>Eukaryota</taxon>
        <taxon>Fungi</taxon>
        <taxon>Dikarya</taxon>
        <taxon>Ascomycota</taxon>
        <taxon>Pezizomycotina</taxon>
        <taxon>Dothideomycetes</taxon>
        <taxon>Dothideomycetidae</taxon>
        <taxon>Mycosphaerellales</taxon>
        <taxon>Teratosphaeriaceae</taxon>
        <taxon>Friedmanniomyces</taxon>
    </lineage>
</organism>
<name>A0AAN6IZC8_9PEZI</name>
<gene>
    <name evidence="2" type="ORF">LTR82_017560</name>
</gene>
<evidence type="ECO:0000313" key="2">
    <source>
        <dbReference type="EMBL" id="KAK0303418.1"/>
    </source>
</evidence>
<protein>
    <recommendedName>
        <fullName evidence="1">AB hydrolase-1 domain-containing protein</fullName>
    </recommendedName>
</protein>
<dbReference type="EMBL" id="JASUXU010000149">
    <property type="protein sequence ID" value="KAK0303418.1"/>
    <property type="molecule type" value="Genomic_DNA"/>
</dbReference>